<reference evidence="2" key="1">
    <citation type="submission" date="2021-05" db="EMBL/GenBank/DDBJ databases">
        <title>The genome of the haptophyte Pavlova lutheri (Diacronema luteri, Pavlovales) - a model for lipid biosynthesis in eukaryotic algae.</title>
        <authorList>
            <person name="Hulatt C.J."/>
            <person name="Posewitz M.C."/>
        </authorList>
    </citation>
    <scope>NUCLEOTIDE SEQUENCE</scope>
    <source>
        <strain evidence="2">NIVA-4/92</strain>
    </source>
</reference>
<accession>A0A8J5XYX0</accession>
<keyword evidence="3" id="KW-1185">Reference proteome</keyword>
<dbReference type="EMBL" id="JAGTXO010000005">
    <property type="protein sequence ID" value="KAG8468040.1"/>
    <property type="molecule type" value="Genomic_DNA"/>
</dbReference>
<evidence type="ECO:0000256" key="1">
    <source>
        <dbReference type="SAM" id="Phobius"/>
    </source>
</evidence>
<keyword evidence="1" id="KW-1133">Transmembrane helix</keyword>
<name>A0A8J5XYX0_DIALT</name>
<evidence type="ECO:0000313" key="2">
    <source>
        <dbReference type="EMBL" id="KAG8468040.1"/>
    </source>
</evidence>
<dbReference type="Proteomes" id="UP000751190">
    <property type="component" value="Unassembled WGS sequence"/>
</dbReference>
<keyword evidence="1" id="KW-0472">Membrane</keyword>
<proteinExistence type="predicted"/>
<feature type="transmembrane region" description="Helical" evidence="1">
    <location>
        <begin position="127"/>
        <end position="146"/>
    </location>
</feature>
<gene>
    <name evidence="2" type="ORF">KFE25_007092</name>
</gene>
<evidence type="ECO:0000313" key="3">
    <source>
        <dbReference type="Proteomes" id="UP000751190"/>
    </source>
</evidence>
<keyword evidence="1" id="KW-0812">Transmembrane</keyword>
<protein>
    <submittedName>
        <fullName evidence="2">Uncharacterized protein</fullName>
    </submittedName>
</protein>
<organism evidence="2 3">
    <name type="scientific">Diacronema lutheri</name>
    <name type="common">Unicellular marine alga</name>
    <name type="synonym">Monochrysis lutheri</name>
    <dbReference type="NCBI Taxonomy" id="2081491"/>
    <lineage>
        <taxon>Eukaryota</taxon>
        <taxon>Haptista</taxon>
        <taxon>Haptophyta</taxon>
        <taxon>Pavlovophyceae</taxon>
        <taxon>Pavlovales</taxon>
        <taxon>Pavlovaceae</taxon>
        <taxon>Diacronema</taxon>
    </lineage>
</organism>
<dbReference type="AlphaFoldDB" id="A0A8J5XYX0"/>
<comment type="caution">
    <text evidence="2">The sequence shown here is derived from an EMBL/GenBank/DDBJ whole genome shotgun (WGS) entry which is preliminary data.</text>
</comment>
<sequence length="267" mass="26976">MEGVRFDLVDDTFEVEVPASVFPGMVFDVLVGENVISVPCPDEVAPGDIIHLDVPPAAAARAVDAPAHLPAPSAKPLPAAHAVPVNLSAVPAFAPPFAPSPRSSPRPSRLDARRRRVFGCLSSRQRLLLLVGIAVVMTIALVTGIAEADDGHEHTHGACACPHGGCDQRSCDDASCSGGACDQRKAASASCAGGGCVQRSVTSKASCFGGDCDQGGAHVAWCQGGACDQTCALSARCDGGGCTQGGNKHASCHGGGCGRADLRPGCS</sequence>